<evidence type="ECO:0008006" key="4">
    <source>
        <dbReference type="Google" id="ProtNLM"/>
    </source>
</evidence>
<evidence type="ECO:0000256" key="1">
    <source>
        <dbReference type="SAM" id="MobiDB-lite"/>
    </source>
</evidence>
<name>A0A7J6PF60_PEROL</name>
<organism evidence="2 3">
    <name type="scientific">Perkinsus olseni</name>
    <name type="common">Perkinsus atlanticus</name>
    <dbReference type="NCBI Taxonomy" id="32597"/>
    <lineage>
        <taxon>Eukaryota</taxon>
        <taxon>Sar</taxon>
        <taxon>Alveolata</taxon>
        <taxon>Perkinsozoa</taxon>
        <taxon>Perkinsea</taxon>
        <taxon>Perkinsida</taxon>
        <taxon>Perkinsidae</taxon>
        <taxon>Perkinsus</taxon>
    </lineage>
</organism>
<accession>A0A7J6PF60</accession>
<dbReference type="CDD" id="cd02440">
    <property type="entry name" value="AdoMet_MTases"/>
    <property type="match status" value="1"/>
</dbReference>
<dbReference type="Proteomes" id="UP000541610">
    <property type="component" value="Unassembled WGS sequence"/>
</dbReference>
<comment type="caution">
    <text evidence="2">The sequence shown here is derived from an EMBL/GenBank/DDBJ whole genome shotgun (WGS) entry which is preliminary data.</text>
</comment>
<sequence>MTSPGPREHRSADGTLRRFNMKLMQWEVVVENSENTPGKSDAPLLALPGKQYPLKFDGSDFHINGKFVRLPNGAASRRDPQDQQDADTADSVWDSSVVRPFHHRQSSSARRSLVHPQVLAKLLENNPDLVRGKRVLELGSGTGLGGISAALCGAQEVVLTDLPYAMPLLRKSIELNGVADRVKAEVLDWANPPVGHLGFDLVIASDIIWLESLVPSLAKLIADKGLTPFLMVHQTRSVKCDELFKDLLESRGLRLTQLDERMKHPEFLGDLFRIRAFLIDTDSDQ</sequence>
<dbReference type="InterPro" id="IPR029063">
    <property type="entry name" value="SAM-dependent_MTases_sf"/>
</dbReference>
<dbReference type="OrthoDB" id="441433at2759"/>
<evidence type="ECO:0000313" key="3">
    <source>
        <dbReference type="Proteomes" id="UP000541610"/>
    </source>
</evidence>
<dbReference type="SUPFAM" id="SSF53335">
    <property type="entry name" value="S-adenosyl-L-methionine-dependent methyltransferases"/>
    <property type="match status" value="1"/>
</dbReference>
<dbReference type="EMBL" id="JABANP010000038">
    <property type="protein sequence ID" value="KAF4694011.1"/>
    <property type="molecule type" value="Genomic_DNA"/>
</dbReference>
<reference evidence="2 3" key="1">
    <citation type="submission" date="2020-04" db="EMBL/GenBank/DDBJ databases">
        <title>Perkinsus olseni comparative genomics.</title>
        <authorList>
            <person name="Bogema D.R."/>
        </authorList>
    </citation>
    <scope>NUCLEOTIDE SEQUENCE [LARGE SCALE GENOMIC DNA]</scope>
    <source>
        <strain evidence="2">00978-12</strain>
    </source>
</reference>
<evidence type="ECO:0000313" key="2">
    <source>
        <dbReference type="EMBL" id="KAF4694011.1"/>
    </source>
</evidence>
<dbReference type="AlphaFoldDB" id="A0A7J6PF60"/>
<dbReference type="InterPro" id="IPR019410">
    <property type="entry name" value="Methyltransf_16"/>
</dbReference>
<protein>
    <recommendedName>
        <fullName evidence="4">Methyltransferase-like protein 21B</fullName>
    </recommendedName>
</protein>
<dbReference type="Pfam" id="PF10294">
    <property type="entry name" value="Methyltransf_16"/>
    <property type="match status" value="1"/>
</dbReference>
<gene>
    <name evidence="2" type="ORF">FOZ60_009448</name>
</gene>
<feature type="region of interest" description="Disordered" evidence="1">
    <location>
        <begin position="71"/>
        <end position="93"/>
    </location>
</feature>
<dbReference type="PANTHER" id="PTHR14614:SF132">
    <property type="entry name" value="PROTEIN-LYSINE METHYLTRANSFERASE C42C1.13"/>
    <property type="match status" value="1"/>
</dbReference>
<proteinExistence type="predicted"/>
<dbReference type="PANTHER" id="PTHR14614">
    <property type="entry name" value="HEPATOCELLULAR CARCINOMA-ASSOCIATED ANTIGEN"/>
    <property type="match status" value="1"/>
</dbReference>
<dbReference type="Gene3D" id="3.40.50.150">
    <property type="entry name" value="Vaccinia Virus protein VP39"/>
    <property type="match status" value="1"/>
</dbReference>